<dbReference type="Proteomes" id="UP001253595">
    <property type="component" value="Unassembled WGS sequence"/>
</dbReference>
<dbReference type="InterPro" id="IPR021070">
    <property type="entry name" value="Killing_trait_RebB"/>
</dbReference>
<protein>
    <recommendedName>
        <fullName evidence="3">Killing trait domain-containing protein</fullName>
    </recommendedName>
</protein>
<keyword evidence="2" id="KW-1185">Reference proteome</keyword>
<name>A0ABU1USD0_9GAMM</name>
<organism evidence="1 2">
    <name type="scientific">Cellvibrio fibrivorans</name>
    <dbReference type="NCBI Taxonomy" id="126350"/>
    <lineage>
        <taxon>Bacteria</taxon>
        <taxon>Pseudomonadati</taxon>
        <taxon>Pseudomonadota</taxon>
        <taxon>Gammaproteobacteria</taxon>
        <taxon>Cellvibrionales</taxon>
        <taxon>Cellvibrionaceae</taxon>
        <taxon>Cellvibrio</taxon>
    </lineage>
</organism>
<reference evidence="1 2" key="1">
    <citation type="submission" date="2023-07" db="EMBL/GenBank/DDBJ databases">
        <title>Sorghum-associated microbial communities from plants grown in Nebraska, USA.</title>
        <authorList>
            <person name="Schachtman D."/>
        </authorList>
    </citation>
    <scope>NUCLEOTIDE SEQUENCE [LARGE SCALE GENOMIC DNA]</scope>
    <source>
        <strain evidence="1 2">BE190</strain>
    </source>
</reference>
<dbReference type="EMBL" id="JAVDVX010000001">
    <property type="protein sequence ID" value="MDR7088060.1"/>
    <property type="molecule type" value="Genomic_DNA"/>
</dbReference>
<gene>
    <name evidence="1" type="ORF">J2X05_000063</name>
</gene>
<evidence type="ECO:0008006" key="3">
    <source>
        <dbReference type="Google" id="ProtNLM"/>
    </source>
</evidence>
<dbReference type="RefSeq" id="WP_310067212.1">
    <property type="nucleotide sequence ID" value="NZ_JAVDVX010000001.1"/>
</dbReference>
<dbReference type="Pfam" id="PF11747">
    <property type="entry name" value="RebB"/>
    <property type="match status" value="1"/>
</dbReference>
<sequence length="187" mass="19394">MAFPTAVNSQITDAVTQANTKTIGESPAIAMGNLFQSTTQALASAALNATYAQQQFAVTVQAATTMCVALICSLDTDRSAEGIKANLDSAKASLDQTLAAANVTEQVDEAVHAALQNVLGSAGDFSYGTRAVMDAFASSLAQLSANTHRTSMDVIRAAATATTLAAMIKSPENAGNYEKVLELIKRM</sequence>
<comment type="caution">
    <text evidence="1">The sequence shown here is derived from an EMBL/GenBank/DDBJ whole genome shotgun (WGS) entry which is preliminary data.</text>
</comment>
<evidence type="ECO:0000313" key="2">
    <source>
        <dbReference type="Proteomes" id="UP001253595"/>
    </source>
</evidence>
<proteinExistence type="predicted"/>
<accession>A0ABU1USD0</accession>
<evidence type="ECO:0000313" key="1">
    <source>
        <dbReference type="EMBL" id="MDR7088060.1"/>
    </source>
</evidence>